<feature type="compositionally biased region" description="Polar residues" evidence="1">
    <location>
        <begin position="147"/>
        <end position="159"/>
    </location>
</feature>
<feature type="compositionally biased region" description="Polar residues" evidence="1">
    <location>
        <begin position="214"/>
        <end position="259"/>
    </location>
</feature>
<gene>
    <name evidence="2" type="ORF">JCGZ_13419</name>
</gene>
<organism evidence="2 3">
    <name type="scientific">Jatropha curcas</name>
    <name type="common">Barbados nut</name>
    <dbReference type="NCBI Taxonomy" id="180498"/>
    <lineage>
        <taxon>Eukaryota</taxon>
        <taxon>Viridiplantae</taxon>
        <taxon>Streptophyta</taxon>
        <taxon>Embryophyta</taxon>
        <taxon>Tracheophyta</taxon>
        <taxon>Spermatophyta</taxon>
        <taxon>Magnoliopsida</taxon>
        <taxon>eudicotyledons</taxon>
        <taxon>Gunneridae</taxon>
        <taxon>Pentapetalae</taxon>
        <taxon>rosids</taxon>
        <taxon>fabids</taxon>
        <taxon>Malpighiales</taxon>
        <taxon>Euphorbiaceae</taxon>
        <taxon>Crotonoideae</taxon>
        <taxon>Jatropheae</taxon>
        <taxon>Jatropha</taxon>
    </lineage>
</organism>
<feature type="compositionally biased region" description="Polar residues" evidence="1">
    <location>
        <begin position="121"/>
        <end position="134"/>
    </location>
</feature>
<proteinExistence type="predicted"/>
<dbReference type="Proteomes" id="UP000027138">
    <property type="component" value="Unassembled WGS sequence"/>
</dbReference>
<feature type="region of interest" description="Disordered" evidence="1">
    <location>
        <begin position="111"/>
        <end position="268"/>
    </location>
</feature>
<protein>
    <submittedName>
        <fullName evidence="2">Uncharacterized protein</fullName>
    </submittedName>
</protein>
<evidence type="ECO:0000313" key="2">
    <source>
        <dbReference type="EMBL" id="KDP32494.1"/>
    </source>
</evidence>
<dbReference type="EMBL" id="KK914582">
    <property type="protein sequence ID" value="KDP32494.1"/>
    <property type="molecule type" value="Genomic_DNA"/>
</dbReference>
<evidence type="ECO:0000256" key="1">
    <source>
        <dbReference type="SAM" id="MobiDB-lite"/>
    </source>
</evidence>
<dbReference type="OrthoDB" id="1929779at2759"/>
<evidence type="ECO:0000313" key="3">
    <source>
        <dbReference type="Proteomes" id="UP000027138"/>
    </source>
</evidence>
<feature type="compositionally biased region" description="Polar residues" evidence="1">
    <location>
        <begin position="306"/>
        <end position="318"/>
    </location>
</feature>
<dbReference type="PANTHER" id="PTHR31949:SF6">
    <property type="entry name" value="DUF4005 DOMAIN-CONTAINING PROTEIN"/>
    <property type="match status" value="1"/>
</dbReference>
<keyword evidence="3" id="KW-1185">Reference proteome</keyword>
<feature type="region of interest" description="Disordered" evidence="1">
    <location>
        <begin position="299"/>
        <end position="318"/>
    </location>
</feature>
<dbReference type="GO" id="GO:0043622">
    <property type="term" value="P:cortical microtubule organization"/>
    <property type="evidence" value="ECO:0007669"/>
    <property type="project" value="TreeGrafter"/>
</dbReference>
<sequence length="343" mass="37624">MKGSNGRKDRDEDLLLFRELHKREKDSVASLLQPVSDEFEPNGGIGNYALYRIASGKKGSAYELYGENDKSDYNWLKTPPATPLFPSLEMEANATQLVLQRELPIAQPPSRFAGSAKVLSKPNTGSPKSPNNSKLKMIPLRPVTLGSKRSSQTNNTNVINPELTHPSEPTNTSKSNKQKETQTAARIYIAGTGSDSKRKPISSSLRSKIPVGFSSDTPPNLKTDRATSATRSRPVASNLTASTLQKPLPSRRQSCSPSVTRGRKENEDNFVTRKGKIQNGTHMFGSRIVDKVMNVRKLSTQERGQKPKLQTTATSDSGTTFGTDFGRMIMSRSSLDMALNQLV</sequence>
<dbReference type="STRING" id="180498.A0A067KL01"/>
<dbReference type="KEGG" id="jcu:105639486"/>
<accession>A0A067KL01</accession>
<dbReference type="AlphaFoldDB" id="A0A067KL01"/>
<name>A0A067KL01_JATCU</name>
<reference evidence="2 3" key="1">
    <citation type="journal article" date="2014" name="PLoS ONE">
        <title>Global Analysis of Gene Expression Profiles in Physic Nut (Jatropha curcas L.) Seedlings Exposed to Salt Stress.</title>
        <authorList>
            <person name="Zhang L."/>
            <person name="Zhang C."/>
            <person name="Wu P."/>
            <person name="Chen Y."/>
            <person name="Li M."/>
            <person name="Jiang H."/>
            <person name="Wu G."/>
        </authorList>
    </citation>
    <scope>NUCLEOTIDE SEQUENCE [LARGE SCALE GENOMIC DNA]</scope>
    <source>
        <strain evidence="3">cv. GZQX0401</strain>
        <tissue evidence="2">Young leaves</tissue>
    </source>
</reference>
<dbReference type="PANTHER" id="PTHR31949">
    <property type="entry name" value="GASTRIC MUCIN-LIKE PROTEIN"/>
    <property type="match status" value="1"/>
</dbReference>
<dbReference type="GO" id="GO:0055028">
    <property type="term" value="C:cortical microtubule"/>
    <property type="evidence" value="ECO:0007669"/>
    <property type="project" value="TreeGrafter"/>
</dbReference>